<sequence length="159" mass="18367">MPIFTRQTRIRAPFEEVWDFHSRSEGLEILTPAFMRLTIERVVAPDGTLDPDYLHEGARIDATVRPFGIGPRQGWTSVIVDRTTAESAAAFVDEMEDGPFPHWQHTHSFYADGLETLLRDRIEYELPFGGLGRIAGRFGDLGFEPMFRYRHWKTREVLE</sequence>
<accession>A0ABD5YH62</accession>
<dbReference type="SUPFAM" id="SSF55961">
    <property type="entry name" value="Bet v1-like"/>
    <property type="match status" value="1"/>
</dbReference>
<organism evidence="2 3">
    <name type="scientific">Halocatena marina</name>
    <dbReference type="NCBI Taxonomy" id="2934937"/>
    <lineage>
        <taxon>Archaea</taxon>
        <taxon>Methanobacteriati</taxon>
        <taxon>Methanobacteriota</taxon>
        <taxon>Stenosarchaea group</taxon>
        <taxon>Halobacteria</taxon>
        <taxon>Halobacteriales</taxon>
        <taxon>Natronomonadaceae</taxon>
        <taxon>Halocatena</taxon>
    </lineage>
</organism>
<gene>
    <name evidence="2" type="ORF">ACFQL7_00960</name>
</gene>
<feature type="domain" description="Coenzyme Q-binding protein COQ10 START" evidence="1">
    <location>
        <begin position="10"/>
        <end position="138"/>
    </location>
</feature>
<dbReference type="InterPro" id="IPR023393">
    <property type="entry name" value="START-like_dom_sf"/>
</dbReference>
<evidence type="ECO:0000259" key="1">
    <source>
        <dbReference type="Pfam" id="PF03364"/>
    </source>
</evidence>
<comment type="caution">
    <text evidence="2">The sequence shown here is derived from an EMBL/GenBank/DDBJ whole genome shotgun (WGS) entry which is preliminary data.</text>
</comment>
<evidence type="ECO:0000313" key="2">
    <source>
        <dbReference type="EMBL" id="MFC7188563.1"/>
    </source>
</evidence>
<dbReference type="Pfam" id="PF03364">
    <property type="entry name" value="Polyketide_cyc"/>
    <property type="match status" value="1"/>
</dbReference>
<dbReference type="CDD" id="cd07820">
    <property type="entry name" value="SRPBCC_3"/>
    <property type="match status" value="1"/>
</dbReference>
<dbReference type="Gene3D" id="3.30.530.20">
    <property type="match status" value="1"/>
</dbReference>
<dbReference type="AlphaFoldDB" id="A0ABD5YH62"/>
<dbReference type="InterPro" id="IPR005031">
    <property type="entry name" value="COQ10_START"/>
</dbReference>
<protein>
    <submittedName>
        <fullName evidence="2">SRPBCC family protein</fullName>
    </submittedName>
</protein>
<dbReference type="EMBL" id="JBHTAX010000001">
    <property type="protein sequence ID" value="MFC7188563.1"/>
    <property type="molecule type" value="Genomic_DNA"/>
</dbReference>
<reference evidence="2 3" key="1">
    <citation type="journal article" date="2019" name="Int. J. Syst. Evol. Microbiol.">
        <title>The Global Catalogue of Microorganisms (GCM) 10K type strain sequencing project: providing services to taxonomists for standard genome sequencing and annotation.</title>
        <authorList>
            <consortium name="The Broad Institute Genomics Platform"/>
            <consortium name="The Broad Institute Genome Sequencing Center for Infectious Disease"/>
            <person name="Wu L."/>
            <person name="Ma J."/>
        </authorList>
    </citation>
    <scope>NUCLEOTIDE SEQUENCE [LARGE SCALE GENOMIC DNA]</scope>
    <source>
        <strain evidence="2 3">RDMS1</strain>
    </source>
</reference>
<keyword evidence="3" id="KW-1185">Reference proteome</keyword>
<proteinExistence type="predicted"/>
<dbReference type="GeneID" id="76198106"/>
<evidence type="ECO:0000313" key="3">
    <source>
        <dbReference type="Proteomes" id="UP001596417"/>
    </source>
</evidence>
<name>A0ABD5YH62_9EURY</name>
<dbReference type="RefSeq" id="WP_248904008.1">
    <property type="nucleotide sequence ID" value="NZ_CP109979.1"/>
</dbReference>
<dbReference type="Proteomes" id="UP001596417">
    <property type="component" value="Unassembled WGS sequence"/>
</dbReference>